<keyword evidence="10" id="KW-1185">Reference proteome</keyword>
<dbReference type="SUPFAM" id="SSF55785">
    <property type="entry name" value="PYP-like sensor domain (PAS domain)"/>
    <property type="match status" value="1"/>
</dbReference>
<feature type="domain" description="PAC" evidence="8">
    <location>
        <begin position="79"/>
        <end position="131"/>
    </location>
</feature>
<dbReference type="InterPro" id="IPR025944">
    <property type="entry name" value="Sigma_54_int_dom_CS"/>
</dbReference>
<dbReference type="Gene3D" id="3.30.450.20">
    <property type="entry name" value="PAS domain"/>
    <property type="match status" value="1"/>
</dbReference>
<dbReference type="SMART" id="SM00382">
    <property type="entry name" value="AAA"/>
    <property type="match status" value="1"/>
</dbReference>
<evidence type="ECO:0000259" key="6">
    <source>
        <dbReference type="PROSITE" id="PS50045"/>
    </source>
</evidence>
<dbReference type="InterPro" id="IPR002197">
    <property type="entry name" value="HTH_Fis"/>
</dbReference>
<dbReference type="PROSITE" id="PS00675">
    <property type="entry name" value="SIGMA54_INTERACT_1"/>
    <property type="match status" value="1"/>
</dbReference>
<dbReference type="InterPro" id="IPR035965">
    <property type="entry name" value="PAS-like_dom_sf"/>
</dbReference>
<evidence type="ECO:0000256" key="2">
    <source>
        <dbReference type="ARBA" id="ARBA00022840"/>
    </source>
</evidence>
<evidence type="ECO:0000313" key="9">
    <source>
        <dbReference type="EMBL" id="BCS96366.1"/>
    </source>
</evidence>
<keyword evidence="5" id="KW-0804">Transcription</keyword>
<keyword evidence="1" id="KW-0547">Nucleotide-binding</keyword>
<sequence length="455" mass="50738">MEFGGCWEAVVENVRDGLLVVDNTGKIVAVNPSFERMTGYISSELVGESCRILNCTGCKIFGEEADTPWCKLFVMGKVKNKECVLTHKDGRTVHVLKSGMAMPGENGEAMAVVETLTDISQTVHQQEEIVSLRKDLCMDQGYHGLLGKSVPMQELFELIENISKSEAPVFIEGESGTGKELVARAIHEAGPRKGKPFIKVNCAALNESLLESELFGHVKGAFTGADRERIGRFEAAHEGTLFLDEVGDIPLSTQVKLLRVLEEREIEKVGDHHPIRVDVRLISATNKDLSQLIREGVFRQDFYFRINVFPISCPSLSLRKDDIPLLAKSFIERYASRDNKGIHGMTREAMETLMAYGWPGNIRELRNTIEYALVLCPRGLIGKEHLPPVITLTPVDLEPRQGKFVYSQRERDELARALEKNAWNQSATAKGLGVSRVTVWKRIKKYGLTPESLSA</sequence>
<dbReference type="InterPro" id="IPR025662">
    <property type="entry name" value="Sigma_54_int_dom_ATP-bd_1"/>
</dbReference>
<accession>A0ABM7PGK2</accession>
<evidence type="ECO:0000256" key="4">
    <source>
        <dbReference type="ARBA" id="ARBA00023125"/>
    </source>
</evidence>
<evidence type="ECO:0000313" key="10">
    <source>
        <dbReference type="Proteomes" id="UP001320148"/>
    </source>
</evidence>
<dbReference type="NCBIfam" id="TIGR00229">
    <property type="entry name" value="sensory_box"/>
    <property type="match status" value="1"/>
</dbReference>
<dbReference type="Pfam" id="PF13426">
    <property type="entry name" value="PAS_9"/>
    <property type="match status" value="1"/>
</dbReference>
<dbReference type="CDD" id="cd00130">
    <property type="entry name" value="PAS"/>
    <property type="match status" value="1"/>
</dbReference>
<dbReference type="Gene3D" id="1.10.8.60">
    <property type="match status" value="1"/>
</dbReference>
<dbReference type="Pfam" id="PF02954">
    <property type="entry name" value="HTH_8"/>
    <property type="match status" value="1"/>
</dbReference>
<dbReference type="Pfam" id="PF00158">
    <property type="entry name" value="Sigma54_activat"/>
    <property type="match status" value="1"/>
</dbReference>
<dbReference type="Gene3D" id="3.40.50.300">
    <property type="entry name" value="P-loop containing nucleotide triphosphate hydrolases"/>
    <property type="match status" value="1"/>
</dbReference>
<evidence type="ECO:0000259" key="8">
    <source>
        <dbReference type="PROSITE" id="PS50113"/>
    </source>
</evidence>
<dbReference type="InterPro" id="IPR002078">
    <property type="entry name" value="Sigma_54_int"/>
</dbReference>
<evidence type="ECO:0000256" key="5">
    <source>
        <dbReference type="ARBA" id="ARBA00023163"/>
    </source>
</evidence>
<organism evidence="9 10">
    <name type="scientific">Desulfoluna limicola</name>
    <dbReference type="NCBI Taxonomy" id="2810562"/>
    <lineage>
        <taxon>Bacteria</taxon>
        <taxon>Pseudomonadati</taxon>
        <taxon>Thermodesulfobacteriota</taxon>
        <taxon>Desulfobacteria</taxon>
        <taxon>Desulfobacterales</taxon>
        <taxon>Desulfolunaceae</taxon>
        <taxon>Desulfoluna</taxon>
    </lineage>
</organism>
<dbReference type="Proteomes" id="UP001320148">
    <property type="component" value="Chromosome"/>
</dbReference>
<dbReference type="EMBL" id="AP024488">
    <property type="protein sequence ID" value="BCS96366.1"/>
    <property type="molecule type" value="Genomic_DNA"/>
</dbReference>
<feature type="domain" description="PAS" evidence="7">
    <location>
        <begin position="10"/>
        <end position="49"/>
    </location>
</feature>
<gene>
    <name evidence="9" type="ORF">DSLASN_19980</name>
</gene>
<dbReference type="SUPFAM" id="SSF52540">
    <property type="entry name" value="P-loop containing nucleoside triphosphate hydrolases"/>
    <property type="match status" value="1"/>
</dbReference>
<evidence type="ECO:0000256" key="3">
    <source>
        <dbReference type="ARBA" id="ARBA00023015"/>
    </source>
</evidence>
<evidence type="ECO:0000259" key="7">
    <source>
        <dbReference type="PROSITE" id="PS50112"/>
    </source>
</evidence>
<proteinExistence type="predicted"/>
<feature type="domain" description="Sigma-54 factor interaction" evidence="6">
    <location>
        <begin position="145"/>
        <end position="374"/>
    </location>
</feature>
<dbReference type="InterPro" id="IPR009057">
    <property type="entry name" value="Homeodomain-like_sf"/>
</dbReference>
<keyword evidence="3" id="KW-0805">Transcription regulation</keyword>
<dbReference type="InterPro" id="IPR058031">
    <property type="entry name" value="AAA_lid_NorR"/>
</dbReference>
<dbReference type="PROSITE" id="PS50045">
    <property type="entry name" value="SIGMA54_INTERACT_4"/>
    <property type="match status" value="1"/>
</dbReference>
<dbReference type="Pfam" id="PF25601">
    <property type="entry name" value="AAA_lid_14"/>
    <property type="match status" value="1"/>
</dbReference>
<evidence type="ECO:0000256" key="1">
    <source>
        <dbReference type="ARBA" id="ARBA00022741"/>
    </source>
</evidence>
<dbReference type="InterPro" id="IPR000700">
    <property type="entry name" value="PAS-assoc_C"/>
</dbReference>
<dbReference type="RefSeq" id="WP_236892684.1">
    <property type="nucleotide sequence ID" value="NZ_AP024488.1"/>
</dbReference>
<dbReference type="PROSITE" id="PS50113">
    <property type="entry name" value="PAC"/>
    <property type="match status" value="1"/>
</dbReference>
<dbReference type="InterPro" id="IPR027417">
    <property type="entry name" value="P-loop_NTPase"/>
</dbReference>
<name>A0ABM7PGK2_9BACT</name>
<reference evidence="9 10" key="1">
    <citation type="submission" date="2021-02" db="EMBL/GenBank/DDBJ databases">
        <title>Complete genome of Desulfoluna sp. strain ASN36.</title>
        <authorList>
            <person name="Takahashi A."/>
            <person name="Kojima H."/>
            <person name="Fukui M."/>
        </authorList>
    </citation>
    <scope>NUCLEOTIDE SEQUENCE [LARGE SCALE GENOMIC DNA]</scope>
    <source>
        <strain evidence="9 10">ASN36</strain>
    </source>
</reference>
<protein>
    <recommendedName>
        <fullName evidence="11">Fis family transcriptional regulator</fullName>
    </recommendedName>
</protein>
<dbReference type="PROSITE" id="PS00676">
    <property type="entry name" value="SIGMA54_INTERACT_2"/>
    <property type="match status" value="1"/>
</dbReference>
<dbReference type="PROSITE" id="PS50112">
    <property type="entry name" value="PAS"/>
    <property type="match status" value="1"/>
</dbReference>
<dbReference type="PRINTS" id="PR01590">
    <property type="entry name" value="HTHFIS"/>
</dbReference>
<dbReference type="InterPro" id="IPR003593">
    <property type="entry name" value="AAA+_ATPase"/>
</dbReference>
<dbReference type="PANTHER" id="PTHR32071">
    <property type="entry name" value="TRANSCRIPTIONAL REGULATORY PROTEIN"/>
    <property type="match status" value="1"/>
</dbReference>
<dbReference type="Gene3D" id="1.10.10.60">
    <property type="entry name" value="Homeodomain-like"/>
    <property type="match status" value="1"/>
</dbReference>
<dbReference type="InterPro" id="IPR025943">
    <property type="entry name" value="Sigma_54_int_dom_ATP-bd_2"/>
</dbReference>
<dbReference type="SUPFAM" id="SSF46689">
    <property type="entry name" value="Homeodomain-like"/>
    <property type="match status" value="1"/>
</dbReference>
<dbReference type="PROSITE" id="PS00688">
    <property type="entry name" value="SIGMA54_INTERACT_3"/>
    <property type="match status" value="1"/>
</dbReference>
<keyword evidence="4" id="KW-0238">DNA-binding</keyword>
<dbReference type="InterPro" id="IPR000014">
    <property type="entry name" value="PAS"/>
</dbReference>
<evidence type="ECO:0008006" key="11">
    <source>
        <dbReference type="Google" id="ProtNLM"/>
    </source>
</evidence>
<dbReference type="CDD" id="cd00009">
    <property type="entry name" value="AAA"/>
    <property type="match status" value="1"/>
</dbReference>
<keyword evidence="2" id="KW-0067">ATP-binding</keyword>